<gene>
    <name evidence="5" type="ORF">ACFFH7_13250</name>
</gene>
<evidence type="ECO:0000256" key="3">
    <source>
        <dbReference type="RuleBase" id="RU361235"/>
    </source>
</evidence>
<evidence type="ECO:0000256" key="2">
    <source>
        <dbReference type="ARBA" id="ARBA00022801"/>
    </source>
</evidence>
<keyword evidence="6" id="KW-1185">Reference proteome</keyword>
<feature type="chain" id="PRO_5044975420" description="Carboxylic ester hydrolase" evidence="3">
    <location>
        <begin position="21"/>
        <end position="493"/>
    </location>
</feature>
<feature type="signal peptide" evidence="3">
    <location>
        <begin position="1"/>
        <end position="20"/>
    </location>
</feature>
<dbReference type="Pfam" id="PF00135">
    <property type="entry name" value="COesterase"/>
    <property type="match status" value="1"/>
</dbReference>
<organism evidence="5 6">
    <name type="scientific">Kutzneria chonburiensis</name>
    <dbReference type="NCBI Taxonomy" id="1483604"/>
    <lineage>
        <taxon>Bacteria</taxon>
        <taxon>Bacillati</taxon>
        <taxon>Actinomycetota</taxon>
        <taxon>Actinomycetes</taxon>
        <taxon>Pseudonocardiales</taxon>
        <taxon>Pseudonocardiaceae</taxon>
        <taxon>Kutzneria</taxon>
    </lineage>
</organism>
<evidence type="ECO:0000313" key="6">
    <source>
        <dbReference type="Proteomes" id="UP001589810"/>
    </source>
</evidence>
<dbReference type="PROSITE" id="PS00122">
    <property type="entry name" value="CARBOXYLESTERASE_B_1"/>
    <property type="match status" value="1"/>
</dbReference>
<name>A0ABV6MQ78_9PSEU</name>
<dbReference type="EMBL" id="JBHLUD010000004">
    <property type="protein sequence ID" value="MFC0542458.1"/>
    <property type="molecule type" value="Genomic_DNA"/>
</dbReference>
<dbReference type="Gene3D" id="3.40.50.1820">
    <property type="entry name" value="alpha/beta hydrolase"/>
    <property type="match status" value="1"/>
</dbReference>
<keyword evidence="3" id="KW-0732">Signal</keyword>
<protein>
    <recommendedName>
        <fullName evidence="3">Carboxylic ester hydrolase</fullName>
        <ecNumber evidence="3">3.1.1.-</ecNumber>
    </recommendedName>
</protein>
<dbReference type="RefSeq" id="WP_273940878.1">
    <property type="nucleotide sequence ID" value="NZ_CP097263.1"/>
</dbReference>
<sequence length="493" mass="52024">MPKLLVLTLLAGLLTPCPVATVTTTDGPIHGTVTANYRSYQGIPYAAPPVGALRWRPPEPVQPWTQTLDATAPGNACPQAPGEPHTDENCLYLNVSTPPEAHRLPVMVWLHGGSFISGAGNDIDPRSFAAKAHVIVVTLNYRLGVLGFLAHPALDAEGGDQSGDYGIQDQQAALRWVKANAAAFGGDPGNVTLFGQSAGGASVCMNLASPGAAGLFQRAITESGGCLAPEPDKAIAERNGTALTAQLGCTDLVCLRSKTPDELLAAAAAIPYSPTYSWHPVWGGSVIPVKPADAFHNGQFNRVPLLVSSNRDEATILIAQQYPDGITADQYAQLQTGVFKAAAPQVLAHYPAGDNPALTFARSTTDWFFSCTSLGTDQFASGLVPTYADEFADDNAPGWPNPLFPLGAYHGAELQYLFGHLDKPAQQALADRMIGYWSRFAWTGNPNGPGLPAWPRFRPGDVAVPAFAPGRSQTVDLAAEHQCAFWAALSAGH</sequence>
<evidence type="ECO:0000313" key="5">
    <source>
        <dbReference type="EMBL" id="MFC0542458.1"/>
    </source>
</evidence>
<proteinExistence type="inferred from homology"/>
<evidence type="ECO:0000256" key="1">
    <source>
        <dbReference type="ARBA" id="ARBA00005964"/>
    </source>
</evidence>
<dbReference type="InterPro" id="IPR029058">
    <property type="entry name" value="AB_hydrolase_fold"/>
</dbReference>
<comment type="similarity">
    <text evidence="1 3">Belongs to the type-B carboxylesterase/lipase family.</text>
</comment>
<dbReference type="InterPro" id="IPR019826">
    <property type="entry name" value="Carboxylesterase_B_AS"/>
</dbReference>
<comment type="caution">
    <text evidence="5">The sequence shown here is derived from an EMBL/GenBank/DDBJ whole genome shotgun (WGS) entry which is preliminary data.</text>
</comment>
<accession>A0ABV6MQ78</accession>
<feature type="domain" description="Carboxylesterase type B" evidence="4">
    <location>
        <begin position="20"/>
        <end position="486"/>
    </location>
</feature>
<evidence type="ECO:0000259" key="4">
    <source>
        <dbReference type="Pfam" id="PF00135"/>
    </source>
</evidence>
<keyword evidence="2 3" id="KW-0378">Hydrolase</keyword>
<dbReference type="EC" id="3.1.1.-" evidence="3"/>
<dbReference type="Proteomes" id="UP001589810">
    <property type="component" value="Unassembled WGS sequence"/>
</dbReference>
<dbReference type="InterPro" id="IPR050309">
    <property type="entry name" value="Type-B_Carboxylest/Lipase"/>
</dbReference>
<reference evidence="5 6" key="1">
    <citation type="submission" date="2024-09" db="EMBL/GenBank/DDBJ databases">
        <authorList>
            <person name="Sun Q."/>
            <person name="Mori K."/>
        </authorList>
    </citation>
    <scope>NUCLEOTIDE SEQUENCE [LARGE SCALE GENOMIC DNA]</scope>
    <source>
        <strain evidence="5 6">TBRC 1432</strain>
    </source>
</reference>
<dbReference type="SUPFAM" id="SSF53474">
    <property type="entry name" value="alpha/beta-Hydrolases"/>
    <property type="match status" value="1"/>
</dbReference>
<dbReference type="InterPro" id="IPR002018">
    <property type="entry name" value="CarbesteraseB"/>
</dbReference>
<dbReference type="PANTHER" id="PTHR11559">
    <property type="entry name" value="CARBOXYLESTERASE"/>
    <property type="match status" value="1"/>
</dbReference>